<dbReference type="PANTHER" id="PTHR20993">
    <property type="entry name" value="GH07914P"/>
    <property type="match status" value="1"/>
</dbReference>
<evidence type="ECO:0000313" key="3">
    <source>
        <dbReference type="Proteomes" id="UP000092444"/>
    </source>
</evidence>
<dbReference type="SMART" id="SM00700">
    <property type="entry name" value="JHBP"/>
    <property type="match status" value="2"/>
</dbReference>
<dbReference type="Gene3D" id="3.15.10.30">
    <property type="entry name" value="Haemolymph juvenile hormone binding protein"/>
    <property type="match status" value="2"/>
</dbReference>
<proteinExistence type="predicted"/>
<feature type="signal peptide" evidence="1">
    <location>
        <begin position="1"/>
        <end position="16"/>
    </location>
</feature>
<evidence type="ECO:0000256" key="1">
    <source>
        <dbReference type="SAM" id="SignalP"/>
    </source>
</evidence>
<organism evidence="2 3">
    <name type="scientific">Glossina morsitans morsitans</name>
    <name type="common">Savannah tsetse fly</name>
    <dbReference type="NCBI Taxonomy" id="37546"/>
    <lineage>
        <taxon>Eukaryota</taxon>
        <taxon>Metazoa</taxon>
        <taxon>Ecdysozoa</taxon>
        <taxon>Arthropoda</taxon>
        <taxon>Hexapoda</taxon>
        <taxon>Insecta</taxon>
        <taxon>Pterygota</taxon>
        <taxon>Neoptera</taxon>
        <taxon>Endopterygota</taxon>
        <taxon>Diptera</taxon>
        <taxon>Brachycera</taxon>
        <taxon>Muscomorpha</taxon>
        <taxon>Hippoboscoidea</taxon>
        <taxon>Glossinidae</taxon>
        <taxon>Glossina</taxon>
    </lineage>
</organism>
<dbReference type="VEuPathDB" id="VectorBase:GMOY005112"/>
<dbReference type="InterPro" id="IPR010562">
    <property type="entry name" value="Haemolymph_juvenile_hormone-bd"/>
</dbReference>
<dbReference type="Proteomes" id="UP000092444">
    <property type="component" value="Unassembled WGS sequence"/>
</dbReference>
<dbReference type="PANTHER" id="PTHR20993:SF0">
    <property type="entry name" value="GH07914P"/>
    <property type="match status" value="1"/>
</dbReference>
<sequence length="559" mass="63041">MKFVFTFLALLAFATAYEVEAKLNEDEFNQQMTNETKNSPEDYGWILNSQAKKVFKNIIKQMPCGWPEHGIPPLAPYTNPNLEVHITEAVVDSLIQLLRFKFDGLDGMEIKKLKVSFTFNKRVKFHFRFKQLTATATTMNTDTFIDLLQQLGLSVRYEGSGPLDFTVHNLSIQGSFKYKMPIFFGSIKIYNFNAVVNLGGVTSGIGGILGNGALNELINDQIEFLVPAFVNGYQEEISDTIEKLFVPQVNELLKGKKLWNVLAMLGSSNSKSVGSKDLLTSKAYDVDQHILALLEDKEGIDLLESDDNGVAEIGPRFILSWQIRRFLRKMALQMPCGWPEYGIPPLAPLKLREGEVHFEKGPLNTTDKITRFRIDGLDKFKIKKFKLNMFTSKITFDFLFRYLQASADGYETDTVLNALRELGLFVKYEGGGDMKFGLKNVRIAGVLKYNMPILWGSIKITSLRTEISLEKCNSEINGLLGKGSINKFVNSQVESLVETLINENQEAVADVVEDNLIPIANKILKGTNFWDLIDWIFSSDENEDDPIVNDCIPPTDPWA</sequence>
<dbReference type="PhylomeDB" id="A0A1B0FML3"/>
<evidence type="ECO:0000313" key="2">
    <source>
        <dbReference type="EnsemblMetazoa" id="GMOY005112-PA"/>
    </source>
</evidence>
<dbReference type="InterPro" id="IPR038606">
    <property type="entry name" value="To_sf"/>
</dbReference>
<name>A0A1B0FML3_GLOMM</name>
<keyword evidence="1" id="KW-0732">Signal</keyword>
<accession>A0A1B0FML3</accession>
<dbReference type="Pfam" id="PF06585">
    <property type="entry name" value="JHBP"/>
    <property type="match status" value="2"/>
</dbReference>
<protein>
    <submittedName>
        <fullName evidence="2">Uncharacterized protein</fullName>
    </submittedName>
</protein>
<keyword evidence="3" id="KW-1185">Reference proteome</keyword>
<feature type="chain" id="PRO_5008407620" evidence="1">
    <location>
        <begin position="17"/>
        <end position="559"/>
    </location>
</feature>
<dbReference type="EMBL" id="CCAG010001071">
    <property type="status" value="NOT_ANNOTATED_CDS"/>
    <property type="molecule type" value="Genomic_DNA"/>
</dbReference>
<reference evidence="2" key="1">
    <citation type="submission" date="2020-05" db="UniProtKB">
        <authorList>
            <consortium name="EnsemblMetazoa"/>
        </authorList>
    </citation>
    <scope>IDENTIFICATION</scope>
    <source>
        <strain evidence="2">Yale</strain>
    </source>
</reference>
<dbReference type="AlphaFoldDB" id="A0A1B0FML3"/>
<dbReference type="EnsemblMetazoa" id="GMOY005112-RA">
    <property type="protein sequence ID" value="GMOY005112-PA"/>
    <property type="gene ID" value="GMOY005112"/>
</dbReference>